<dbReference type="Proteomes" id="UP000199670">
    <property type="component" value="Unassembled WGS sequence"/>
</dbReference>
<sequence>MHNNPLPLKKGGFTFKRFFVGHDKSPMKVTTDSCLLGAWAPIRSVPQKILDIGCGCGVIALMLAQRLEHNHCQIDAIDIDVQAVAQCQQNSQQAGFTSVNAINIDINQFEPSHAVGYDLIVTNPPYFESAIDCRNPQRQLARYTESLNFQQLIDTVKRLLNPAGQFCLVLPYHLSNQFRLLCESNQLYLHQLMNVRYSADKGFSLSLMAFSLIQSNKINSQELCMRDDDGRYSQEFRRLLADFYLFRK</sequence>
<dbReference type="InterPro" id="IPR002052">
    <property type="entry name" value="DNA_methylase_N6_adenine_CS"/>
</dbReference>
<name>A0A1C4A7A1_9GAMM</name>
<keyword evidence="2 6" id="KW-0489">Methyltransferase</keyword>
<gene>
    <name evidence="8" type="ORF">GA0061081_102279</name>
</gene>
<dbReference type="Pfam" id="PF13847">
    <property type="entry name" value="Methyltransf_31"/>
    <property type="match status" value="1"/>
</dbReference>
<dbReference type="PANTHER" id="PTHR47739">
    <property type="entry name" value="TRNA1(VAL) (ADENINE(37)-N6)-METHYLTRANSFERASE"/>
    <property type="match status" value="1"/>
</dbReference>
<organism evidence="8 9">
    <name type="scientific">Gilliamella bombicola</name>
    <dbReference type="NCBI Taxonomy" id="1798182"/>
    <lineage>
        <taxon>Bacteria</taxon>
        <taxon>Pseudomonadati</taxon>
        <taxon>Pseudomonadota</taxon>
        <taxon>Gammaproteobacteria</taxon>
        <taxon>Orbales</taxon>
        <taxon>Orbaceae</taxon>
        <taxon>Gilliamella</taxon>
    </lineage>
</organism>
<evidence type="ECO:0000256" key="5">
    <source>
        <dbReference type="ARBA" id="ARBA00022694"/>
    </source>
</evidence>
<keyword evidence="4 6" id="KW-0949">S-adenosyl-L-methionine</keyword>
<dbReference type="EMBL" id="FMAQ01000002">
    <property type="protein sequence ID" value="SCB90584.1"/>
    <property type="molecule type" value="Genomic_DNA"/>
</dbReference>
<dbReference type="SUPFAM" id="SSF53335">
    <property type="entry name" value="S-adenosyl-L-methionine-dependent methyltransferases"/>
    <property type="match status" value="1"/>
</dbReference>
<dbReference type="InterPro" id="IPR029063">
    <property type="entry name" value="SAM-dependent_MTases_sf"/>
</dbReference>
<dbReference type="GO" id="GO:0016430">
    <property type="term" value="F:tRNA (adenine-N6)-methyltransferase activity"/>
    <property type="evidence" value="ECO:0007669"/>
    <property type="project" value="UniProtKB-UniRule"/>
</dbReference>
<keyword evidence="3 6" id="KW-0808">Transferase</keyword>
<dbReference type="HAMAP" id="MF_01872">
    <property type="entry name" value="tRNA_methyltr_YfiC"/>
    <property type="match status" value="1"/>
</dbReference>
<evidence type="ECO:0000256" key="4">
    <source>
        <dbReference type="ARBA" id="ARBA00022691"/>
    </source>
</evidence>
<proteinExistence type="inferred from homology"/>
<dbReference type="RefSeq" id="WP_167349290.1">
    <property type="nucleotide sequence ID" value="NZ_FMAQ01000002.1"/>
</dbReference>
<comment type="function">
    <text evidence="6">Specifically methylates the adenine in position 37 of tRNA(1)(Val) (anticodon cmo5UAC).</text>
</comment>
<dbReference type="EC" id="2.1.1.223" evidence="6"/>
<comment type="subcellular location">
    <subcellularLocation>
        <location evidence="6">Cytoplasm</location>
    </subcellularLocation>
</comment>
<dbReference type="PANTHER" id="PTHR47739:SF1">
    <property type="entry name" value="TRNA1(VAL) (ADENINE(37)-N6)-METHYLTRANSFERASE"/>
    <property type="match status" value="1"/>
</dbReference>
<dbReference type="PROSITE" id="PS00092">
    <property type="entry name" value="N6_MTASE"/>
    <property type="match status" value="1"/>
</dbReference>
<protein>
    <recommendedName>
        <fullName evidence="6">tRNA1(Val) (adenine(37)-N6)-methyltransferase</fullName>
        <ecNumber evidence="6">2.1.1.223</ecNumber>
    </recommendedName>
    <alternativeName>
        <fullName evidence="6">tRNA m6A37 methyltransferase</fullName>
    </alternativeName>
</protein>
<dbReference type="GO" id="GO:0005737">
    <property type="term" value="C:cytoplasm"/>
    <property type="evidence" value="ECO:0007669"/>
    <property type="project" value="UniProtKB-SubCell"/>
</dbReference>
<keyword evidence="1 6" id="KW-0963">Cytoplasm</keyword>
<dbReference type="GO" id="GO:0032259">
    <property type="term" value="P:methylation"/>
    <property type="evidence" value="ECO:0007669"/>
    <property type="project" value="UniProtKB-KW"/>
</dbReference>
<evidence type="ECO:0000256" key="1">
    <source>
        <dbReference type="ARBA" id="ARBA00022490"/>
    </source>
</evidence>
<dbReference type="GO" id="GO:0008033">
    <property type="term" value="P:tRNA processing"/>
    <property type="evidence" value="ECO:0007669"/>
    <property type="project" value="UniProtKB-UniRule"/>
</dbReference>
<accession>A0A1C4A7A1</accession>
<evidence type="ECO:0000256" key="3">
    <source>
        <dbReference type="ARBA" id="ARBA00022679"/>
    </source>
</evidence>
<keyword evidence="9" id="KW-1185">Reference proteome</keyword>
<keyword evidence="5 6" id="KW-0819">tRNA processing</keyword>
<dbReference type="STRING" id="1798182.GA0061081_102279"/>
<feature type="domain" description="Methyltransferase" evidence="7">
    <location>
        <begin position="48"/>
        <end position="189"/>
    </location>
</feature>
<evidence type="ECO:0000313" key="9">
    <source>
        <dbReference type="Proteomes" id="UP000199670"/>
    </source>
</evidence>
<evidence type="ECO:0000259" key="7">
    <source>
        <dbReference type="Pfam" id="PF13847"/>
    </source>
</evidence>
<evidence type="ECO:0000256" key="2">
    <source>
        <dbReference type="ARBA" id="ARBA00022603"/>
    </source>
</evidence>
<dbReference type="InterPro" id="IPR025714">
    <property type="entry name" value="Methyltranfer_dom"/>
</dbReference>
<dbReference type="InterPro" id="IPR050210">
    <property type="entry name" value="tRNA_Adenine-N(6)_MTase"/>
</dbReference>
<comment type="catalytic activity">
    <reaction evidence="6">
        <text>adenosine(37) in tRNA1(Val) + S-adenosyl-L-methionine = N(6)-methyladenosine(37) in tRNA1(Val) + S-adenosyl-L-homocysteine + H(+)</text>
        <dbReference type="Rhea" id="RHEA:43160"/>
        <dbReference type="Rhea" id="RHEA-COMP:10369"/>
        <dbReference type="Rhea" id="RHEA-COMP:10370"/>
        <dbReference type="ChEBI" id="CHEBI:15378"/>
        <dbReference type="ChEBI" id="CHEBI:57856"/>
        <dbReference type="ChEBI" id="CHEBI:59789"/>
        <dbReference type="ChEBI" id="CHEBI:74411"/>
        <dbReference type="ChEBI" id="CHEBI:74449"/>
        <dbReference type="EC" id="2.1.1.223"/>
    </reaction>
</comment>
<evidence type="ECO:0000256" key="6">
    <source>
        <dbReference type="HAMAP-Rule" id="MF_01872"/>
    </source>
</evidence>
<dbReference type="GO" id="GO:0003676">
    <property type="term" value="F:nucleic acid binding"/>
    <property type="evidence" value="ECO:0007669"/>
    <property type="project" value="InterPro"/>
</dbReference>
<dbReference type="AlphaFoldDB" id="A0A1C4A7A1"/>
<dbReference type="InterPro" id="IPR022882">
    <property type="entry name" value="tRNA_adenine-N6_MeTrfase"/>
</dbReference>
<reference evidence="9" key="1">
    <citation type="submission" date="2016-08" db="EMBL/GenBank/DDBJ databases">
        <authorList>
            <person name="Varghese N."/>
            <person name="Submissions Spin"/>
        </authorList>
    </citation>
    <scope>NUCLEOTIDE SEQUENCE [LARGE SCALE GENOMIC DNA]</scope>
    <source>
        <strain evidence="9">R-53248</strain>
    </source>
</reference>
<evidence type="ECO:0000313" key="8">
    <source>
        <dbReference type="EMBL" id="SCB90584.1"/>
    </source>
</evidence>
<comment type="similarity">
    <text evidence="6">Belongs to the methyltransferase superfamily. tRNA (adenine-N(6)-)-methyltransferase family.</text>
</comment>
<dbReference type="Gene3D" id="3.40.50.150">
    <property type="entry name" value="Vaccinia Virus protein VP39"/>
    <property type="match status" value="1"/>
</dbReference>
<dbReference type="CDD" id="cd02440">
    <property type="entry name" value="AdoMet_MTases"/>
    <property type="match status" value="1"/>
</dbReference>